<reference evidence="3" key="1">
    <citation type="submission" date="2015-10" db="EMBL/GenBank/DDBJ databases">
        <authorList>
            <person name="Gilbert D.G."/>
        </authorList>
    </citation>
    <scope>NUCLEOTIDE SEQUENCE</scope>
</reference>
<proteinExistence type="predicted"/>
<evidence type="ECO:0000259" key="2">
    <source>
        <dbReference type="Pfam" id="PF07995"/>
    </source>
</evidence>
<dbReference type="EMBL" id="FAXA01000195">
    <property type="protein sequence ID" value="CUV02160.1"/>
    <property type="molecule type" value="Genomic_DNA"/>
</dbReference>
<dbReference type="Pfam" id="PF07995">
    <property type="entry name" value="GSDH"/>
    <property type="match status" value="1"/>
</dbReference>
<dbReference type="AlphaFoldDB" id="A0A160VC42"/>
<dbReference type="InterPro" id="IPR011041">
    <property type="entry name" value="Quinoprot_gluc/sorb_DH_b-prop"/>
</dbReference>
<dbReference type="InterPro" id="IPR011042">
    <property type="entry name" value="6-blade_b-propeller_TolB-like"/>
</dbReference>
<evidence type="ECO:0000256" key="1">
    <source>
        <dbReference type="SAM" id="MobiDB-lite"/>
    </source>
</evidence>
<dbReference type="PROSITE" id="PS51257">
    <property type="entry name" value="PROKAR_LIPOPROTEIN"/>
    <property type="match status" value="1"/>
</dbReference>
<feature type="domain" description="Glucose/Sorbosone dehydrogenase" evidence="2">
    <location>
        <begin position="134"/>
        <end position="452"/>
    </location>
</feature>
<feature type="compositionally biased region" description="Polar residues" evidence="1">
    <location>
        <begin position="73"/>
        <end position="89"/>
    </location>
</feature>
<dbReference type="PANTHER" id="PTHR19328:SF75">
    <property type="entry name" value="ALDOSE SUGAR DEHYDROGENASE YLII"/>
    <property type="match status" value="1"/>
</dbReference>
<organism evidence="3">
    <name type="scientific">hydrothermal vent metagenome</name>
    <dbReference type="NCBI Taxonomy" id="652676"/>
    <lineage>
        <taxon>unclassified sequences</taxon>
        <taxon>metagenomes</taxon>
        <taxon>ecological metagenomes</taxon>
    </lineage>
</organism>
<gene>
    <name evidence="3" type="ORF">MGWOODY_Clf106</name>
</gene>
<sequence length="461" mass="49221">MLNRIALAAAVVLALAVAACGGPVTPTTSSPASESPSTKVVQPTASPIPTMLSPAAESTNQSPPSPEQAQPSVTVTHGTTASPVTSEQTPRPLAATNPPPTSTPLKSMSVARSFPNLNFRRLTGLVQPEDGLGVLYVTEQRGLISIFPNQQDVSKSTVFLDITGRVNEGGNEEGLLGLAFDPGYQDSGFFYVYYSAKDPRRSVVSRFSVNPNDPSKADPDSESIILKIPQPFKNHNGGQIAFGPDGYLYIGLGDGGSGGDPLLNGQNPTTLLGSLLRIDISNQNGYQIPSDNPFLSVAGAKPEIWAYGLRNPWRFSFDRETGDLWLGDVGQNSSEEINLVKKGLNYGWNVMEGAHCFRPKNGCDRNGLESPIVEYGSDQGCSVIGGNVYRGTGLPSISGIYLYGDFCRGTVWGLRHNGQTVTEHIILAKVDAQITSFGEDQAGNVYILSRDDGIYQLVNPR</sequence>
<evidence type="ECO:0000313" key="3">
    <source>
        <dbReference type="EMBL" id="CUV02160.1"/>
    </source>
</evidence>
<dbReference type="PANTHER" id="PTHR19328">
    <property type="entry name" value="HEDGEHOG-INTERACTING PROTEIN"/>
    <property type="match status" value="1"/>
</dbReference>
<protein>
    <submittedName>
        <fullName evidence="3">Protein up-regulated by thyroid hormone-putative PQQ-dependent glucose dehydrogenase</fullName>
    </submittedName>
</protein>
<dbReference type="SUPFAM" id="SSF50952">
    <property type="entry name" value="Soluble quinoprotein glucose dehydrogenase"/>
    <property type="match status" value="1"/>
</dbReference>
<accession>A0A160VC42</accession>
<dbReference type="InterPro" id="IPR012938">
    <property type="entry name" value="Glc/Sorbosone_DH"/>
</dbReference>
<name>A0A160VC42_9ZZZZ</name>
<feature type="region of interest" description="Disordered" evidence="1">
    <location>
        <begin position="23"/>
        <end position="108"/>
    </location>
</feature>
<dbReference type="Gene3D" id="2.120.10.30">
    <property type="entry name" value="TolB, C-terminal domain"/>
    <property type="match status" value="1"/>
</dbReference>
<feature type="compositionally biased region" description="Low complexity" evidence="1">
    <location>
        <begin position="23"/>
        <end position="38"/>
    </location>
</feature>